<reference evidence="1 2" key="1">
    <citation type="submission" date="2018-05" db="EMBL/GenBank/DDBJ databases">
        <title>Complete genome sequence of Flagellimonas aquimarina ECD12 isolated from seaweed Ecklonia cava.</title>
        <authorList>
            <person name="Choi S."/>
            <person name="Seong C."/>
        </authorList>
    </citation>
    <scope>NUCLEOTIDE SEQUENCE [LARGE SCALE GENOMIC DNA]</scope>
    <source>
        <strain evidence="1 2">ECD12</strain>
    </source>
</reference>
<evidence type="ECO:0000313" key="1">
    <source>
        <dbReference type="EMBL" id="PWL38288.1"/>
    </source>
</evidence>
<gene>
    <name evidence="1" type="ORF">DKG77_08395</name>
</gene>
<accession>A0A316KYZ5</accession>
<dbReference type="EMBL" id="QGEG01000002">
    <property type="protein sequence ID" value="PWL38288.1"/>
    <property type="molecule type" value="Genomic_DNA"/>
</dbReference>
<organism evidence="1 2">
    <name type="scientific">Flagellimonas aquimarina</name>
    <dbReference type="NCBI Taxonomy" id="2201895"/>
    <lineage>
        <taxon>Bacteria</taxon>
        <taxon>Pseudomonadati</taxon>
        <taxon>Bacteroidota</taxon>
        <taxon>Flavobacteriia</taxon>
        <taxon>Flavobacteriales</taxon>
        <taxon>Flavobacteriaceae</taxon>
        <taxon>Flagellimonas</taxon>
    </lineage>
</organism>
<dbReference type="Proteomes" id="UP000245762">
    <property type="component" value="Unassembled WGS sequence"/>
</dbReference>
<keyword evidence="2" id="KW-1185">Reference proteome</keyword>
<evidence type="ECO:0000313" key="2">
    <source>
        <dbReference type="Proteomes" id="UP000245762"/>
    </source>
</evidence>
<dbReference type="AlphaFoldDB" id="A0A316KYZ5"/>
<sequence length="69" mass="8387">MKVFNFSIQIKQPIGFLSSFKLNNNLDFKNFNEKQGILKNLHCVRKLRLKTIFLVFFCYNFVNIKYEYQ</sequence>
<comment type="caution">
    <text evidence="1">The sequence shown here is derived from an EMBL/GenBank/DDBJ whole genome shotgun (WGS) entry which is preliminary data.</text>
</comment>
<name>A0A316KYZ5_9FLAO</name>
<protein>
    <submittedName>
        <fullName evidence="1">Uncharacterized protein</fullName>
    </submittedName>
</protein>
<proteinExistence type="predicted"/>